<protein>
    <submittedName>
        <fullName evidence="1">Uncharacterized protein</fullName>
    </submittedName>
</protein>
<dbReference type="AlphaFoldDB" id="A0A8S3ADN2"/>
<dbReference type="Proteomes" id="UP000681722">
    <property type="component" value="Unassembled WGS sequence"/>
</dbReference>
<feature type="non-terminal residue" evidence="1">
    <location>
        <position position="112"/>
    </location>
</feature>
<dbReference type="EMBL" id="CAJOBC010161329">
    <property type="protein sequence ID" value="CAF4698321.1"/>
    <property type="molecule type" value="Genomic_DNA"/>
</dbReference>
<comment type="caution">
    <text evidence="1">The sequence shown here is derived from an EMBL/GenBank/DDBJ whole genome shotgun (WGS) entry which is preliminary data.</text>
</comment>
<evidence type="ECO:0000313" key="2">
    <source>
        <dbReference type="Proteomes" id="UP000681722"/>
    </source>
</evidence>
<evidence type="ECO:0000313" key="1">
    <source>
        <dbReference type="EMBL" id="CAF4698321.1"/>
    </source>
</evidence>
<reference evidence="1" key="1">
    <citation type="submission" date="2021-02" db="EMBL/GenBank/DDBJ databases">
        <authorList>
            <person name="Nowell W R."/>
        </authorList>
    </citation>
    <scope>NUCLEOTIDE SEQUENCE</scope>
</reference>
<proteinExistence type="predicted"/>
<name>A0A8S3ADN2_9BILA</name>
<feature type="non-terminal residue" evidence="1">
    <location>
        <position position="1"/>
    </location>
</feature>
<sequence>AAEERRQFDLKQATELQQQQIYNDFIDNIYTLHRDDELNETSEPWAFANARYRAAHRQWDAVRKAHALQFLKEKGLIGRDQCTTGWEVKQLVDIIRLNELDLDNVQLISQTD</sequence>
<dbReference type="OrthoDB" id="3153136at2759"/>
<accession>A0A8S3ADN2</accession>
<organism evidence="1 2">
    <name type="scientific">Didymodactylos carnosus</name>
    <dbReference type="NCBI Taxonomy" id="1234261"/>
    <lineage>
        <taxon>Eukaryota</taxon>
        <taxon>Metazoa</taxon>
        <taxon>Spiralia</taxon>
        <taxon>Gnathifera</taxon>
        <taxon>Rotifera</taxon>
        <taxon>Eurotatoria</taxon>
        <taxon>Bdelloidea</taxon>
        <taxon>Philodinida</taxon>
        <taxon>Philodinidae</taxon>
        <taxon>Didymodactylos</taxon>
    </lineage>
</organism>
<gene>
    <name evidence="1" type="ORF">SRO942_LOCUS51371</name>
</gene>